<keyword evidence="18" id="KW-1185">Reference proteome</keyword>
<feature type="compositionally biased region" description="Acidic residues" evidence="13">
    <location>
        <begin position="965"/>
        <end position="1025"/>
    </location>
</feature>
<proteinExistence type="inferred from homology"/>
<name>K5VVR7_PHACS</name>
<evidence type="ECO:0000313" key="18">
    <source>
        <dbReference type="Proteomes" id="UP000008370"/>
    </source>
</evidence>
<dbReference type="SMART" id="SM01287">
    <property type="entry name" value="Rtt106"/>
    <property type="match status" value="1"/>
</dbReference>
<dbReference type="InterPro" id="IPR029149">
    <property type="entry name" value="Creatin/AminoP/Spt16_N"/>
</dbReference>
<evidence type="ECO:0000256" key="13">
    <source>
        <dbReference type="SAM" id="MobiDB-lite"/>
    </source>
</evidence>
<dbReference type="GO" id="GO:0010468">
    <property type="term" value="P:regulation of gene expression"/>
    <property type="evidence" value="ECO:0007669"/>
    <property type="project" value="UniProtKB-ARBA"/>
</dbReference>
<feature type="domain" description="FACT complex subunit SPT16 N-terminal lobe" evidence="14">
    <location>
        <begin position="9"/>
        <end position="173"/>
    </location>
</feature>
<comment type="subcellular location">
    <subcellularLocation>
        <location evidence="11">Nucleus</location>
    </subcellularLocation>
    <subcellularLocation>
        <location evidence="11">Chromosome</location>
    </subcellularLocation>
</comment>
<dbReference type="STRING" id="650164.K5VVR7"/>
<dbReference type="GeneID" id="18909651"/>
<evidence type="ECO:0000256" key="8">
    <source>
        <dbReference type="ARBA" id="ARBA00023204"/>
    </source>
</evidence>
<dbReference type="OrthoDB" id="10251642at2759"/>
<evidence type="ECO:0000256" key="1">
    <source>
        <dbReference type="ARBA" id="ARBA00010779"/>
    </source>
</evidence>
<dbReference type="FunCoup" id="K5VVR7">
    <property type="interactions" value="752"/>
</dbReference>
<dbReference type="Gene3D" id="3.40.350.10">
    <property type="entry name" value="Creatinase/prolidase N-terminal domain"/>
    <property type="match status" value="1"/>
</dbReference>
<dbReference type="FunFam" id="2.30.29.150:FF:000002">
    <property type="entry name" value="FACT complex subunit SPT16"/>
    <property type="match status" value="1"/>
</dbReference>
<reference evidence="17 18" key="1">
    <citation type="journal article" date="2012" name="BMC Genomics">
        <title>Comparative genomics of the white-rot fungi, Phanerochaete carnosa and P. chrysosporium, to elucidate the genetic basis of the distinct wood types they colonize.</title>
        <authorList>
            <person name="Suzuki H."/>
            <person name="MacDonald J."/>
            <person name="Syed K."/>
            <person name="Salamov A."/>
            <person name="Hori C."/>
            <person name="Aerts A."/>
            <person name="Henrissat B."/>
            <person name="Wiebenga A."/>
            <person name="vanKuyk P.A."/>
            <person name="Barry K."/>
            <person name="Lindquist E."/>
            <person name="LaButti K."/>
            <person name="Lapidus A."/>
            <person name="Lucas S."/>
            <person name="Coutinho P."/>
            <person name="Gong Y."/>
            <person name="Samejima M."/>
            <person name="Mahadevan R."/>
            <person name="Abou-Zaid M."/>
            <person name="de Vries R.P."/>
            <person name="Igarashi K."/>
            <person name="Yadav J.S."/>
            <person name="Grigoriev I.V."/>
            <person name="Master E.R."/>
        </authorList>
    </citation>
    <scope>NUCLEOTIDE SEQUENCE [LARGE SCALE GENOMIC DNA]</scope>
    <source>
        <strain evidence="17 18">HHB-10118-sp</strain>
    </source>
</reference>
<dbReference type="SUPFAM" id="SSF55920">
    <property type="entry name" value="Creatinase/aminopeptidase"/>
    <property type="match status" value="1"/>
</dbReference>
<keyword evidence="9 11" id="KW-0539">Nucleus</keyword>
<evidence type="ECO:0000256" key="10">
    <source>
        <dbReference type="ARBA" id="ARBA00025370"/>
    </source>
</evidence>
<evidence type="ECO:0000256" key="4">
    <source>
        <dbReference type="ARBA" id="ARBA00022763"/>
    </source>
</evidence>
<dbReference type="InterPro" id="IPR011993">
    <property type="entry name" value="PH-like_dom_sf"/>
</dbReference>
<gene>
    <name evidence="17" type="ORF">PHACADRAFT_173804</name>
</gene>
<dbReference type="Gene3D" id="2.30.29.210">
    <property type="entry name" value="FACT complex subunit Spt16p/Cdc68p"/>
    <property type="match status" value="1"/>
</dbReference>
<dbReference type="Gene3D" id="2.30.29.150">
    <property type="match status" value="1"/>
</dbReference>
<evidence type="ECO:0000256" key="9">
    <source>
        <dbReference type="ARBA" id="ARBA00023242"/>
    </source>
</evidence>
<sequence>MSGQNQVQLNFSQFNSRLKLILDSWSNAGKNDDFSSVADADALLLLAGDPANEDEPTRKGTAFQTWLLGYEFPSTFILFEKGRVLILCSASKAKILAQIKNGNPPVTIEIYGQAKAKDPPTDAVPRFLEAYVAHSRVATLTKESHSGKLVDDWNKLLSEAEQRPELVDMAPAVSSFIAAKDEEELKAIRTAANLTSTLLAHHVAVKLETILDREAKISHEAFAGQIEARLGYGEGTDAKGPDMRVWSKGRGLTDVDWSSTEFCYSPIVQSQSTSTGYDLRFSAESTTDDMAHKGVLLVSLGMRYKGYCANLGRTFIVDPSKEQEAIYALLLSLQNDLLSFMKDGVTARDVYQHALTYVKEKKPELEKHFVKNVGHGMGLEFRDSVYLLSAKNGRKLKAGMVFNLALGFQDLEEGGKKYALHLVDTVQILGEKATCFTIGVKSVKDTMFFLNPEAEVESKPAKKAPTSTKLTATGGASPAKNKTAGGKVLRNKTRSAAQEELIQSTAAKIAEHQRELHQRLQVEGLARFSEGGGGLAGEKGKTWKRFQSYKGEAGLPKDVENLRIFVDRKAQTIVFPIHGFAVPFHINTIKNVSKNDEGEFTYLRVNFQTPGQLAGKKEDTPFEDPDATFIRSITYRSVDQHRFDAVAKQITDLKKEVNKREQQKKEMADVIEQDVLAEIKGRRPIKLPEVFVRPALDGKRLPGEVEIHQNGLRYQSPMGSQKIDILFSNVKHLFFQPCDHELLVIIHIHLKAPIMIGKKKAHDIQFFREASDVQFDETGNRKRKYRYGDEDEIELEQQERKRRQMLNREFKQFAEKIAEAATASSGDTLEVDIPFRELSFEGVPIRQNVRLQPTTECLVHLSDPPFLVVTLSEIEIASLERVQFGLKQFDMVLIFKDFTKTPLHINSIPSAQLDDVKNWLDSVDIPLAEGPVNLNWGPIMKTINDDPYEFFQQNGWSFLGGPAAEESEPEDESETESEFEAEFDDEPSSESGDDESEFDDGSDASEDEGSDSGFDDESEGDDWDELERKAAKADKKRVEVGRGHDSDDSDHPKKKAPAKANGKSKSKSKA</sequence>
<keyword evidence="8 11" id="KW-0234">DNA repair</keyword>
<dbReference type="Gene3D" id="2.30.29.30">
    <property type="entry name" value="Pleckstrin-homology domain (PH domain)/Phosphotyrosine-binding domain (PTB)"/>
    <property type="match status" value="1"/>
</dbReference>
<dbReference type="GO" id="GO:0006368">
    <property type="term" value="P:transcription elongation by RNA polymerase II"/>
    <property type="evidence" value="ECO:0007669"/>
    <property type="project" value="TreeGrafter"/>
</dbReference>
<dbReference type="InterPro" id="IPR029148">
    <property type="entry name" value="FACT-SPT16_Nlobe"/>
</dbReference>
<keyword evidence="6 12" id="KW-0175">Coiled coil</keyword>
<evidence type="ECO:0000256" key="7">
    <source>
        <dbReference type="ARBA" id="ARBA00023163"/>
    </source>
</evidence>
<dbReference type="HOGENOM" id="CLU_004627_1_0_1"/>
<dbReference type="InParanoid" id="K5VVR7"/>
<keyword evidence="4 11" id="KW-0227">DNA damage</keyword>
<feature type="compositionally biased region" description="Basic residues" evidence="13">
    <location>
        <begin position="1052"/>
        <end position="1070"/>
    </location>
</feature>
<dbReference type="InterPro" id="IPR048969">
    <property type="entry name" value="FACT_SPT16_C"/>
</dbReference>
<dbReference type="Pfam" id="PF24824">
    <property type="entry name" value="PH_SPT16"/>
    <property type="match status" value="1"/>
</dbReference>
<evidence type="ECO:0000256" key="6">
    <source>
        <dbReference type="ARBA" id="ARBA00023054"/>
    </source>
</evidence>
<dbReference type="KEGG" id="pco:PHACADRAFT_173804"/>
<dbReference type="FunFam" id="3.90.230.10:FF:000005">
    <property type="entry name" value="FACT complex subunit spt16"/>
    <property type="match status" value="1"/>
</dbReference>
<evidence type="ECO:0000256" key="12">
    <source>
        <dbReference type="SAM" id="Coils"/>
    </source>
</evidence>
<keyword evidence="5 11" id="KW-0805">Transcription regulation</keyword>
<dbReference type="Pfam" id="PF00557">
    <property type="entry name" value="Peptidase_M24"/>
    <property type="match status" value="1"/>
</dbReference>
<keyword evidence="3 11" id="KW-0235">DNA replication</keyword>
<dbReference type="Pfam" id="PF14826">
    <property type="entry name" value="FACT-Spt16_Nlob"/>
    <property type="match status" value="1"/>
</dbReference>
<evidence type="ECO:0000256" key="3">
    <source>
        <dbReference type="ARBA" id="ARBA00022705"/>
    </source>
</evidence>
<evidence type="ECO:0000256" key="2">
    <source>
        <dbReference type="ARBA" id="ARBA00022454"/>
    </source>
</evidence>
<dbReference type="FunFam" id="2.30.29.210:FF:000001">
    <property type="entry name" value="FACT complex subunit spt16"/>
    <property type="match status" value="1"/>
</dbReference>
<dbReference type="EMBL" id="JH930472">
    <property type="protein sequence ID" value="EKM55643.1"/>
    <property type="molecule type" value="Genomic_DNA"/>
</dbReference>
<dbReference type="GO" id="GO:0006260">
    <property type="term" value="P:DNA replication"/>
    <property type="evidence" value="ECO:0007669"/>
    <property type="project" value="UniProtKB-KW"/>
</dbReference>
<feature type="region of interest" description="Disordered" evidence="13">
    <location>
        <begin position="455"/>
        <end position="490"/>
    </location>
</feature>
<feature type="domain" description="Histone chaperone RTT106/FACT complex subunit SPT16-like middle" evidence="16">
    <location>
        <begin position="840"/>
        <end position="930"/>
    </location>
</feature>
<dbReference type="InterPro" id="IPR013953">
    <property type="entry name" value="FACT_SPT16_M"/>
</dbReference>
<dbReference type="InterPro" id="IPR036005">
    <property type="entry name" value="Creatinase/aminopeptidase-like"/>
</dbReference>
<dbReference type="Gene3D" id="3.90.230.10">
    <property type="entry name" value="Creatinase/methionine aminopeptidase superfamily"/>
    <property type="match status" value="1"/>
</dbReference>
<keyword evidence="2 11" id="KW-0158">Chromosome</keyword>
<evidence type="ECO:0000259" key="16">
    <source>
        <dbReference type="SMART" id="SM01287"/>
    </source>
</evidence>
<dbReference type="SMART" id="SM01285">
    <property type="entry name" value="FACT-Spt16_Nlob"/>
    <property type="match status" value="1"/>
</dbReference>
<dbReference type="Pfam" id="PF08644">
    <property type="entry name" value="SPT16"/>
    <property type="match status" value="1"/>
</dbReference>
<dbReference type="InterPro" id="IPR040258">
    <property type="entry name" value="Spt16"/>
</dbReference>
<protein>
    <recommendedName>
        <fullName evidence="11">FACT complex subunit</fullName>
    </recommendedName>
</protein>
<dbReference type="Pfam" id="PF21091">
    <property type="entry name" value="SPT16_C"/>
    <property type="match status" value="1"/>
</dbReference>
<dbReference type="FunFam" id="2.30.29.30:FF:000017">
    <property type="entry name" value="FACT complex subunit SPT16"/>
    <property type="match status" value="1"/>
</dbReference>
<dbReference type="GO" id="GO:0031491">
    <property type="term" value="F:nucleosome binding"/>
    <property type="evidence" value="ECO:0007669"/>
    <property type="project" value="TreeGrafter"/>
</dbReference>
<comment type="function">
    <text evidence="10 11">Component of the FACT complex, a general chromatin factor that acts to reorganize nucleosomes. The FACT complex is involved in multiple processes that require DNA as a template such as mRNA elongation, DNA replication and DNA repair. During transcription elongation the FACT complex acts as a histone chaperone that both destabilizes and restores nucleosomal structure. It facilitates the passage of RNA polymerase II and transcription by promoting the dissociation of one histone H2A-H2B dimer from the nucleosome, then subsequently promotes the reestablishment of the nucleosome following the passage of RNA polymerase II.</text>
</comment>
<comment type="subunit">
    <text evidence="11">Component of the FACT complex.</text>
</comment>
<dbReference type="PANTHER" id="PTHR13980">
    <property type="entry name" value="CDC68 RELATED"/>
    <property type="match status" value="1"/>
</dbReference>
<feature type="compositionally biased region" description="Basic and acidic residues" evidence="13">
    <location>
        <begin position="1026"/>
        <end position="1051"/>
    </location>
</feature>
<evidence type="ECO:0000256" key="11">
    <source>
        <dbReference type="RuleBase" id="RU367052"/>
    </source>
</evidence>
<dbReference type="InterPro" id="IPR000994">
    <property type="entry name" value="Pept_M24"/>
</dbReference>
<dbReference type="SMART" id="SM01286">
    <property type="entry name" value="SPT16"/>
    <property type="match status" value="1"/>
</dbReference>
<dbReference type="Pfam" id="PF08512">
    <property type="entry name" value="Rttp106-like_middle"/>
    <property type="match status" value="1"/>
</dbReference>
<comment type="similarity">
    <text evidence="1 11">Belongs to the peptidase M24 family. SPT16 subfamily.</text>
</comment>
<keyword evidence="7 11" id="KW-0804">Transcription</keyword>
<organism evidence="17 18">
    <name type="scientific">Phanerochaete carnosa (strain HHB-10118-sp)</name>
    <name type="common">White-rot fungus</name>
    <name type="synonym">Peniophora carnosa</name>
    <dbReference type="NCBI Taxonomy" id="650164"/>
    <lineage>
        <taxon>Eukaryota</taxon>
        <taxon>Fungi</taxon>
        <taxon>Dikarya</taxon>
        <taxon>Basidiomycota</taxon>
        <taxon>Agaricomycotina</taxon>
        <taxon>Agaricomycetes</taxon>
        <taxon>Polyporales</taxon>
        <taxon>Phanerochaetaceae</taxon>
        <taxon>Phanerochaete</taxon>
    </lineage>
</organism>
<dbReference type="RefSeq" id="XP_007395963.1">
    <property type="nucleotide sequence ID" value="XM_007395901.1"/>
</dbReference>
<dbReference type="InterPro" id="IPR056595">
    <property type="entry name" value="Fact-SPT16_PH"/>
</dbReference>
<evidence type="ECO:0000259" key="15">
    <source>
        <dbReference type="SMART" id="SM01286"/>
    </source>
</evidence>
<dbReference type="AlphaFoldDB" id="K5VVR7"/>
<feature type="region of interest" description="Disordered" evidence="13">
    <location>
        <begin position="954"/>
        <end position="1070"/>
    </location>
</feature>
<dbReference type="InterPro" id="IPR013719">
    <property type="entry name" value="RTT106/SPT16-like_middle_dom"/>
</dbReference>
<evidence type="ECO:0000313" key="17">
    <source>
        <dbReference type="EMBL" id="EKM55643.1"/>
    </source>
</evidence>
<dbReference type="Proteomes" id="UP000008370">
    <property type="component" value="Unassembled WGS sequence"/>
</dbReference>
<dbReference type="GO" id="GO:0035101">
    <property type="term" value="C:FACT complex"/>
    <property type="evidence" value="ECO:0007669"/>
    <property type="project" value="UniProtKB-UniRule"/>
</dbReference>
<accession>K5VVR7</accession>
<evidence type="ECO:0000259" key="14">
    <source>
        <dbReference type="SMART" id="SM01285"/>
    </source>
</evidence>
<feature type="domain" description="FACT complex subunit SPT16 middle" evidence="15">
    <location>
        <begin position="564"/>
        <end position="714"/>
    </location>
</feature>
<dbReference type="GO" id="GO:0006281">
    <property type="term" value="P:DNA repair"/>
    <property type="evidence" value="ECO:0007669"/>
    <property type="project" value="UniProtKB-UniRule"/>
</dbReference>
<evidence type="ECO:0000256" key="5">
    <source>
        <dbReference type="ARBA" id="ARBA00023015"/>
    </source>
</evidence>
<feature type="coiled-coil region" evidence="12">
    <location>
        <begin position="643"/>
        <end position="673"/>
    </location>
</feature>
<dbReference type="PANTHER" id="PTHR13980:SF15">
    <property type="entry name" value="FACT COMPLEX SUBUNIT SPT16"/>
    <property type="match status" value="1"/>
</dbReference>